<dbReference type="AlphaFoldDB" id="A0AAW1QAB1"/>
<comment type="caution">
    <text evidence="1">The sequence shown here is derived from an EMBL/GenBank/DDBJ whole genome shotgun (WGS) entry which is preliminary data.</text>
</comment>
<organism evidence="1 2">
    <name type="scientific">[Myrmecia] bisecta</name>
    <dbReference type="NCBI Taxonomy" id="41462"/>
    <lineage>
        <taxon>Eukaryota</taxon>
        <taxon>Viridiplantae</taxon>
        <taxon>Chlorophyta</taxon>
        <taxon>core chlorophytes</taxon>
        <taxon>Trebouxiophyceae</taxon>
        <taxon>Trebouxiales</taxon>
        <taxon>Trebouxiaceae</taxon>
        <taxon>Myrmecia</taxon>
    </lineage>
</organism>
<name>A0AAW1QAB1_9CHLO</name>
<keyword evidence="2" id="KW-1185">Reference proteome</keyword>
<sequence length="79" mass="8468">MRCLESCHLSSSCSYVSILLAQTMKAGGQATVGRRTLCRRSGGGLPCLRPPACGWILHGFAFLTTATCSRDSQTWQGCN</sequence>
<dbReference type="Proteomes" id="UP001489004">
    <property type="component" value="Unassembled WGS sequence"/>
</dbReference>
<dbReference type="EMBL" id="JALJOR010000004">
    <property type="protein sequence ID" value="KAK9817880.1"/>
    <property type="molecule type" value="Genomic_DNA"/>
</dbReference>
<reference evidence="1 2" key="1">
    <citation type="journal article" date="2024" name="Nat. Commun.">
        <title>Phylogenomics reveals the evolutionary origins of lichenization in chlorophyte algae.</title>
        <authorList>
            <person name="Puginier C."/>
            <person name="Libourel C."/>
            <person name="Otte J."/>
            <person name="Skaloud P."/>
            <person name="Haon M."/>
            <person name="Grisel S."/>
            <person name="Petersen M."/>
            <person name="Berrin J.G."/>
            <person name="Delaux P.M."/>
            <person name="Dal Grande F."/>
            <person name="Keller J."/>
        </authorList>
    </citation>
    <scope>NUCLEOTIDE SEQUENCE [LARGE SCALE GENOMIC DNA]</scope>
    <source>
        <strain evidence="1 2">SAG 2043</strain>
    </source>
</reference>
<protein>
    <submittedName>
        <fullName evidence="1">Uncharacterized protein</fullName>
    </submittedName>
</protein>
<gene>
    <name evidence="1" type="ORF">WJX72_003587</name>
</gene>
<accession>A0AAW1QAB1</accession>
<proteinExistence type="predicted"/>
<evidence type="ECO:0000313" key="1">
    <source>
        <dbReference type="EMBL" id="KAK9817880.1"/>
    </source>
</evidence>
<evidence type="ECO:0000313" key="2">
    <source>
        <dbReference type="Proteomes" id="UP001489004"/>
    </source>
</evidence>